<protein>
    <submittedName>
        <fullName evidence="4">Tetratricopeptide repeat protein</fullName>
    </submittedName>
</protein>
<dbReference type="InterPro" id="IPR011990">
    <property type="entry name" value="TPR-like_helical_dom_sf"/>
</dbReference>
<dbReference type="Pfam" id="PF14559">
    <property type="entry name" value="TPR_19"/>
    <property type="match status" value="1"/>
</dbReference>
<evidence type="ECO:0000256" key="2">
    <source>
        <dbReference type="ARBA" id="ARBA00022803"/>
    </source>
</evidence>
<dbReference type="PANTHER" id="PTHR44943">
    <property type="entry name" value="CELLULOSE SYNTHASE OPERON PROTEIN C"/>
    <property type="match status" value="1"/>
</dbReference>
<keyword evidence="2 3" id="KW-0802">TPR repeat</keyword>
<keyword evidence="5" id="KW-1185">Reference proteome</keyword>
<feature type="repeat" description="TPR" evidence="3">
    <location>
        <begin position="42"/>
        <end position="75"/>
    </location>
</feature>
<dbReference type="Proteomes" id="UP001434737">
    <property type="component" value="Chromosome"/>
</dbReference>
<evidence type="ECO:0000313" key="5">
    <source>
        <dbReference type="Proteomes" id="UP001434737"/>
    </source>
</evidence>
<accession>A0ABZ3F7W5</accession>
<feature type="repeat" description="TPR" evidence="3">
    <location>
        <begin position="113"/>
        <end position="146"/>
    </location>
</feature>
<gene>
    <name evidence="4" type="ORF">V3I05_02155</name>
</gene>
<evidence type="ECO:0000256" key="1">
    <source>
        <dbReference type="ARBA" id="ARBA00022737"/>
    </source>
</evidence>
<dbReference type="SUPFAM" id="SSF48452">
    <property type="entry name" value="TPR-like"/>
    <property type="match status" value="1"/>
</dbReference>
<dbReference type="SMART" id="SM00028">
    <property type="entry name" value="TPR"/>
    <property type="match status" value="4"/>
</dbReference>
<dbReference type="PANTHER" id="PTHR44943:SF8">
    <property type="entry name" value="TPR REPEAT-CONTAINING PROTEIN MJ0263"/>
    <property type="match status" value="1"/>
</dbReference>
<dbReference type="SUPFAM" id="SSF53756">
    <property type="entry name" value="UDP-Glycosyltransferase/glycogen phosphorylase"/>
    <property type="match status" value="1"/>
</dbReference>
<evidence type="ECO:0000313" key="4">
    <source>
        <dbReference type="EMBL" id="XAM18504.1"/>
    </source>
</evidence>
<dbReference type="Pfam" id="PF13432">
    <property type="entry name" value="TPR_16"/>
    <property type="match status" value="1"/>
</dbReference>
<evidence type="ECO:0000256" key="3">
    <source>
        <dbReference type="PROSITE-ProRule" id="PRU00339"/>
    </source>
</evidence>
<dbReference type="Gene3D" id="1.25.40.10">
    <property type="entry name" value="Tetratricopeptide repeat domain"/>
    <property type="match status" value="3"/>
</dbReference>
<proteinExistence type="predicted"/>
<dbReference type="InterPro" id="IPR019734">
    <property type="entry name" value="TPR_rpt"/>
</dbReference>
<dbReference type="RefSeq" id="WP_300446799.1">
    <property type="nucleotide sequence ID" value="NZ_CP145316.1"/>
</dbReference>
<dbReference type="InterPro" id="IPR051685">
    <property type="entry name" value="Ycf3/AcsC/BcsC/TPR_MFPF"/>
</dbReference>
<dbReference type="Gene3D" id="3.40.50.2000">
    <property type="entry name" value="Glycogen Phosphorylase B"/>
    <property type="match status" value="1"/>
</dbReference>
<reference evidence="4 5" key="1">
    <citation type="submission" date="2024-02" db="EMBL/GenBank/DDBJ databases">
        <title>Genome and pathogenicity analysis of Helicobacter mastomyrinus isolated from mice.</title>
        <authorList>
            <person name="Zhu L."/>
        </authorList>
    </citation>
    <scope>NUCLEOTIDE SEQUENCE [LARGE SCALE GENOMIC DNA]</scope>
    <source>
        <strain evidence="4 5">Hm-17</strain>
    </source>
</reference>
<name>A0ABZ3F7W5_9HELI</name>
<dbReference type="EMBL" id="CP145316">
    <property type="protein sequence ID" value="XAM18504.1"/>
    <property type="molecule type" value="Genomic_DNA"/>
</dbReference>
<sequence>MSRQNFDITSAVQMAHQLYQSQRYHECIDICIQILGIDYTQAQVWSLAGMVMLELKSFERAIAYFSQAMQYEPTQPNHTINCAEAYRRSGNPERCIAEIKMLLRQNTAAQNNSNLHFNLAKAYSDIGDSNHSIKHYTIAIKLDPNDLGAMFNLANAQVKLKNFGEAIELYLNALSKGYLDAGVNLANTYVQLGCFSEALQVYSAIYTHYAEDSDFNFNYANTLAYANEDIQHTQALYGKAIALNPNNISYYINYAHFLLRSLRLKDGFRIYEERKKLPNMLPRRITNIWHYDESKKSKFKGKKVLVYHEQGLGDSIMFARFLPLLAKHTKDICVITQVPLVPLFTKLPFKCVSSLSEVGKYDIAISLLSLPLALGVEHTDDLAIMPFMCEKPQAPHKVKKIGICFSTDSQFSEANDKSIPLDVLMSALQDHKEIEIYSLNKPQCEELGKHSIIQKEMNDFADTYAIIDDMDMVISIDTSVAHLSASMGRHTLVLLNKRYDWRWGNGISTPWYQNVVCFTQSKMYEWSDVVQNLKVYLKAWI</sequence>
<dbReference type="PROSITE" id="PS50005">
    <property type="entry name" value="TPR"/>
    <property type="match status" value="2"/>
</dbReference>
<keyword evidence="1" id="KW-0677">Repeat</keyword>
<organism evidence="4 5">
    <name type="scientific">Helicobacter mastomyrinus</name>
    <dbReference type="NCBI Taxonomy" id="287948"/>
    <lineage>
        <taxon>Bacteria</taxon>
        <taxon>Pseudomonadati</taxon>
        <taxon>Campylobacterota</taxon>
        <taxon>Epsilonproteobacteria</taxon>
        <taxon>Campylobacterales</taxon>
        <taxon>Helicobacteraceae</taxon>
        <taxon>Helicobacter</taxon>
    </lineage>
</organism>